<dbReference type="Pfam" id="PF00072">
    <property type="entry name" value="Response_reg"/>
    <property type="match status" value="1"/>
</dbReference>
<evidence type="ECO:0000313" key="7">
    <source>
        <dbReference type="Proteomes" id="UP000070107"/>
    </source>
</evidence>
<dbReference type="AlphaFoldDB" id="A0A135HU02"/>
<proteinExistence type="predicted"/>
<dbReference type="PANTHER" id="PTHR44591:SF3">
    <property type="entry name" value="RESPONSE REGULATORY DOMAIN-CONTAINING PROTEIN"/>
    <property type="match status" value="1"/>
</dbReference>
<accession>A0A135HU02</accession>
<reference evidence="6 7" key="1">
    <citation type="submission" date="2015-11" db="EMBL/GenBank/DDBJ databases">
        <title>Draft genome sequence of Paramesorhizobium deserti A-3-E, a strain highly resistant to diverse beta-lactam antibiotics.</title>
        <authorList>
            <person name="Lv R."/>
            <person name="Yang X."/>
            <person name="Fang N."/>
            <person name="Guo J."/>
            <person name="Luo X."/>
            <person name="Peng F."/>
            <person name="Yang R."/>
            <person name="Cui Y."/>
            <person name="Fang C."/>
            <person name="Song Y."/>
        </authorList>
    </citation>
    <scope>NUCLEOTIDE SEQUENCE [LARGE SCALE GENOMIC DNA]</scope>
    <source>
        <strain evidence="6 7">A-3-E</strain>
    </source>
</reference>
<evidence type="ECO:0000256" key="2">
    <source>
        <dbReference type="ARBA" id="ARBA00023015"/>
    </source>
</evidence>
<evidence type="ECO:0000259" key="5">
    <source>
        <dbReference type="PROSITE" id="PS50110"/>
    </source>
</evidence>
<organism evidence="6 7">
    <name type="scientific">Paramesorhizobium deserti</name>
    <dbReference type="NCBI Taxonomy" id="1494590"/>
    <lineage>
        <taxon>Bacteria</taxon>
        <taxon>Pseudomonadati</taxon>
        <taxon>Pseudomonadota</taxon>
        <taxon>Alphaproteobacteria</taxon>
        <taxon>Hyphomicrobiales</taxon>
        <taxon>Phyllobacteriaceae</taxon>
        <taxon>Paramesorhizobium</taxon>
    </lineage>
</organism>
<dbReference type="EMBL" id="LNTU01000023">
    <property type="protein sequence ID" value="KXF76676.1"/>
    <property type="molecule type" value="Genomic_DNA"/>
</dbReference>
<comment type="caution">
    <text evidence="6">The sequence shown here is derived from an EMBL/GenBank/DDBJ whole genome shotgun (WGS) entry which is preliminary data.</text>
</comment>
<keyword evidence="1 4" id="KW-0597">Phosphoprotein</keyword>
<dbReference type="Gene3D" id="3.40.50.2300">
    <property type="match status" value="1"/>
</dbReference>
<feature type="domain" description="Response regulatory" evidence="5">
    <location>
        <begin position="3"/>
        <end position="119"/>
    </location>
</feature>
<dbReference type="GO" id="GO:0000160">
    <property type="term" value="P:phosphorelay signal transduction system"/>
    <property type="evidence" value="ECO:0007669"/>
    <property type="project" value="InterPro"/>
</dbReference>
<evidence type="ECO:0000256" key="1">
    <source>
        <dbReference type="ARBA" id="ARBA00022553"/>
    </source>
</evidence>
<keyword evidence="7" id="KW-1185">Reference proteome</keyword>
<dbReference type="InterPro" id="IPR050595">
    <property type="entry name" value="Bact_response_regulator"/>
</dbReference>
<dbReference type="SUPFAM" id="SSF52172">
    <property type="entry name" value="CheY-like"/>
    <property type="match status" value="1"/>
</dbReference>
<evidence type="ECO:0000256" key="3">
    <source>
        <dbReference type="ARBA" id="ARBA00023163"/>
    </source>
</evidence>
<evidence type="ECO:0000313" key="6">
    <source>
        <dbReference type="EMBL" id="KXF76676.1"/>
    </source>
</evidence>
<dbReference type="OrthoDB" id="9800897at2"/>
<dbReference type="Proteomes" id="UP000070107">
    <property type="component" value="Unassembled WGS sequence"/>
</dbReference>
<dbReference type="PROSITE" id="PS50110">
    <property type="entry name" value="RESPONSE_REGULATORY"/>
    <property type="match status" value="1"/>
</dbReference>
<dbReference type="SMART" id="SM00448">
    <property type="entry name" value="REC"/>
    <property type="match status" value="1"/>
</dbReference>
<dbReference type="InterPro" id="IPR011006">
    <property type="entry name" value="CheY-like_superfamily"/>
</dbReference>
<keyword evidence="3" id="KW-0804">Transcription</keyword>
<gene>
    <name evidence="6" type="ORF">ATN84_11580</name>
</gene>
<name>A0A135HU02_9HYPH</name>
<dbReference type="InterPro" id="IPR001789">
    <property type="entry name" value="Sig_transdc_resp-reg_receiver"/>
</dbReference>
<feature type="modified residue" description="4-aspartylphosphate" evidence="4">
    <location>
        <position position="52"/>
    </location>
</feature>
<dbReference type="PANTHER" id="PTHR44591">
    <property type="entry name" value="STRESS RESPONSE REGULATOR PROTEIN 1"/>
    <property type="match status" value="1"/>
</dbReference>
<dbReference type="RefSeq" id="WP_068882247.1">
    <property type="nucleotide sequence ID" value="NZ_LNTU01000023.1"/>
</dbReference>
<sequence length="122" mass="13385">MTRCLIIDDSSVIRKVARRILSDSAMTIADVANGSQAIEHCMAEMPDVVLLDSDLPDLPTLEIIGAIRELPGGKDARIVLCLNEVDLTKIMRAKRAGASGYMLKPFDRPYLTAQFADYFQAA</sequence>
<evidence type="ECO:0000256" key="4">
    <source>
        <dbReference type="PROSITE-ProRule" id="PRU00169"/>
    </source>
</evidence>
<dbReference type="STRING" id="1494590.ATN84_11580"/>
<protein>
    <recommendedName>
        <fullName evidence="5">Response regulatory domain-containing protein</fullName>
    </recommendedName>
</protein>
<keyword evidence="2" id="KW-0805">Transcription regulation</keyword>